<sequence>MMRYNPILVCGLLLIFCNHSTANAEIDTSGTDESKNQEAIISDSSNLTIMEQPTEELKENEHVIEESNSSEFAQEEAVLKGVAEITPKYPKVGDLTEFTFTITNMGEEGSLATEVELSSIAYSYIIPDFVYIKYVTSSENHEVKVPAEEFKSGYQFEDIEGGDYVEIRYSGIPWNNHLENPERNDLSVDYKPRKGDFEKSTLQILGGYYVTSGHFGFVEVPPVLEFKSTPLITNENSQVIDRAVSNWGICVEDYRGTYENEVQEIFADRNDWEITATAELFADSNGNKVPTDILSIAYLENGTTIAELSNQEVSIAQHSVVGETPLDNHEFTVSWEEMDGLKATVHNPKELKTNVEYHAKINFDLRTAP</sequence>
<reference evidence="2 4" key="1">
    <citation type="submission" date="2013-02" db="EMBL/GenBank/DDBJ databases">
        <title>The Genome Sequence of Enterococcus haemoperoxidus BAA-382.</title>
        <authorList>
            <consortium name="The Broad Institute Genome Sequencing Platform"/>
            <consortium name="The Broad Institute Genome Sequencing Center for Infectious Disease"/>
            <person name="Earl A.M."/>
            <person name="Gilmore M.S."/>
            <person name="Lebreton F."/>
            <person name="Walker B."/>
            <person name="Young S.K."/>
            <person name="Zeng Q."/>
            <person name="Gargeya S."/>
            <person name="Fitzgerald M."/>
            <person name="Haas B."/>
            <person name="Abouelleil A."/>
            <person name="Alvarado L."/>
            <person name="Arachchi H.M."/>
            <person name="Berlin A.M."/>
            <person name="Chapman S.B."/>
            <person name="Dewar J."/>
            <person name="Goldberg J."/>
            <person name="Griggs A."/>
            <person name="Gujja S."/>
            <person name="Hansen M."/>
            <person name="Howarth C."/>
            <person name="Imamovic A."/>
            <person name="Larimer J."/>
            <person name="McCowan C."/>
            <person name="Murphy C."/>
            <person name="Neiman D."/>
            <person name="Pearson M."/>
            <person name="Priest M."/>
            <person name="Roberts A."/>
            <person name="Saif S."/>
            <person name="Shea T."/>
            <person name="Sisk P."/>
            <person name="Sykes S."/>
            <person name="Wortman J."/>
            <person name="Nusbaum C."/>
            <person name="Birren B."/>
        </authorList>
    </citation>
    <scope>NUCLEOTIDE SEQUENCE [LARGE SCALE GENOMIC DNA]</scope>
    <source>
        <strain evidence="2 4">ATCC BAA-382</strain>
    </source>
</reference>
<dbReference type="PATRIC" id="fig|1158608.3.peg.2415"/>
<dbReference type="RefSeq" id="WP_010762641.1">
    <property type="nucleotide sequence ID" value="NZ_KB946316.1"/>
</dbReference>
<evidence type="ECO:0000256" key="1">
    <source>
        <dbReference type="SAM" id="SignalP"/>
    </source>
</evidence>
<dbReference type="Proteomes" id="UP000013858">
    <property type="component" value="Unassembled WGS sequence"/>
</dbReference>
<dbReference type="AlphaFoldDB" id="R2QE77"/>
<evidence type="ECO:0000313" key="2">
    <source>
        <dbReference type="EMBL" id="EOH93528.1"/>
    </source>
</evidence>
<evidence type="ECO:0000313" key="4">
    <source>
        <dbReference type="Proteomes" id="UP000013858"/>
    </source>
</evidence>
<dbReference type="Proteomes" id="UP000014197">
    <property type="component" value="Unassembled WGS sequence"/>
</dbReference>
<evidence type="ECO:0000313" key="5">
    <source>
        <dbReference type="Proteomes" id="UP000014197"/>
    </source>
</evidence>
<gene>
    <name evidence="3" type="ORF">I583_00163</name>
    <name evidence="2" type="ORF">UAW_02478</name>
</gene>
<accession>R2QE77</accession>
<proteinExistence type="predicted"/>
<name>R2QE77_9ENTE</name>
<protein>
    <recommendedName>
        <fullName evidence="6">DUF3324 domain-containing protein</fullName>
    </recommendedName>
</protein>
<feature type="signal peptide" evidence="1">
    <location>
        <begin position="1"/>
        <end position="24"/>
    </location>
</feature>
<feature type="chain" id="PRO_5004354655" description="DUF3324 domain-containing protein" evidence="1">
    <location>
        <begin position="25"/>
        <end position="369"/>
    </location>
</feature>
<comment type="caution">
    <text evidence="2">The sequence shown here is derived from an EMBL/GenBank/DDBJ whole genome shotgun (WGS) entry which is preliminary data.</text>
</comment>
<keyword evidence="5" id="KW-1185">Reference proteome</keyword>
<keyword evidence="1" id="KW-0732">Signal</keyword>
<evidence type="ECO:0000313" key="3">
    <source>
        <dbReference type="EMBL" id="EOT63363.1"/>
    </source>
</evidence>
<reference evidence="3 5" key="2">
    <citation type="submission" date="2013-03" db="EMBL/GenBank/DDBJ databases">
        <title>The Genome Sequence of Enterococcus haemoperoxidus BAA-382 (PacBio/Illumina hybrid assembly).</title>
        <authorList>
            <consortium name="The Broad Institute Genomics Platform"/>
            <consortium name="The Broad Institute Genome Sequencing Center for Infectious Disease"/>
            <person name="Earl A."/>
            <person name="Russ C."/>
            <person name="Gilmore M."/>
            <person name="Surin D."/>
            <person name="Walker B."/>
            <person name="Young S."/>
            <person name="Zeng Q."/>
            <person name="Gargeya S."/>
            <person name="Fitzgerald M."/>
            <person name="Haas B."/>
            <person name="Abouelleil A."/>
            <person name="Allen A.W."/>
            <person name="Alvarado L."/>
            <person name="Arachchi H.M."/>
            <person name="Berlin A.M."/>
            <person name="Chapman S.B."/>
            <person name="Gainer-Dewar J."/>
            <person name="Goldberg J."/>
            <person name="Griggs A."/>
            <person name="Gujja S."/>
            <person name="Hansen M."/>
            <person name="Howarth C."/>
            <person name="Imamovic A."/>
            <person name="Ireland A."/>
            <person name="Larimer J."/>
            <person name="McCowan C."/>
            <person name="Murphy C."/>
            <person name="Pearson M."/>
            <person name="Poon T.W."/>
            <person name="Priest M."/>
            <person name="Roberts A."/>
            <person name="Saif S."/>
            <person name="Shea T."/>
            <person name="Sisk P."/>
            <person name="Sykes S."/>
            <person name="Wortman J."/>
            <person name="Nusbaum C."/>
            <person name="Birren B."/>
        </authorList>
    </citation>
    <scope>NUCLEOTIDE SEQUENCE [LARGE SCALE GENOMIC DNA]</scope>
    <source>
        <strain evidence="3 5">ATCC BAA-382</strain>
    </source>
</reference>
<organism evidence="2 4">
    <name type="scientific">Enterococcus haemoperoxidus ATCC BAA-382</name>
    <dbReference type="NCBI Taxonomy" id="1158608"/>
    <lineage>
        <taxon>Bacteria</taxon>
        <taxon>Bacillati</taxon>
        <taxon>Bacillota</taxon>
        <taxon>Bacilli</taxon>
        <taxon>Lactobacillales</taxon>
        <taxon>Enterococcaceae</taxon>
        <taxon>Enterococcus</taxon>
    </lineage>
</organism>
<dbReference type="EMBL" id="AJAR01000024">
    <property type="protein sequence ID" value="EOH93528.1"/>
    <property type="molecule type" value="Genomic_DNA"/>
</dbReference>
<evidence type="ECO:0008006" key="6">
    <source>
        <dbReference type="Google" id="ProtNLM"/>
    </source>
</evidence>
<dbReference type="STRING" id="155618.RV06_GL001639"/>
<dbReference type="EMBL" id="ASVY01000001">
    <property type="protein sequence ID" value="EOT63363.1"/>
    <property type="molecule type" value="Genomic_DNA"/>
</dbReference>